<dbReference type="RefSeq" id="WP_377003496.1">
    <property type="nucleotide sequence ID" value="NZ_JBHSGG010000012.1"/>
</dbReference>
<keyword evidence="1" id="KW-0175">Coiled coil</keyword>
<proteinExistence type="predicted"/>
<evidence type="ECO:0000313" key="3">
    <source>
        <dbReference type="Proteomes" id="UP001595892"/>
    </source>
</evidence>
<name>A0ABV9NJT3_9GAMM</name>
<reference evidence="3" key="1">
    <citation type="journal article" date="2019" name="Int. J. Syst. Evol. Microbiol.">
        <title>The Global Catalogue of Microorganisms (GCM) 10K type strain sequencing project: providing services to taxonomists for standard genome sequencing and annotation.</title>
        <authorList>
            <consortium name="The Broad Institute Genomics Platform"/>
            <consortium name="The Broad Institute Genome Sequencing Center for Infectious Disease"/>
            <person name="Wu L."/>
            <person name="Ma J."/>
        </authorList>
    </citation>
    <scope>NUCLEOTIDE SEQUENCE [LARGE SCALE GENOMIC DNA]</scope>
    <source>
        <strain evidence="3">CGMCC 1.13574</strain>
    </source>
</reference>
<comment type="caution">
    <text evidence="2">The sequence shown here is derived from an EMBL/GenBank/DDBJ whole genome shotgun (WGS) entry which is preliminary data.</text>
</comment>
<evidence type="ECO:0000256" key="1">
    <source>
        <dbReference type="SAM" id="Coils"/>
    </source>
</evidence>
<gene>
    <name evidence="2" type="ORF">ACFO3Q_04755</name>
</gene>
<dbReference type="EMBL" id="JBHSGG010000012">
    <property type="protein sequence ID" value="MFC4727481.1"/>
    <property type="molecule type" value="Genomic_DNA"/>
</dbReference>
<organism evidence="2 3">
    <name type="scientific">Coralloluteibacterium thermophilum</name>
    <dbReference type="NCBI Taxonomy" id="2707049"/>
    <lineage>
        <taxon>Bacteria</taxon>
        <taxon>Pseudomonadati</taxon>
        <taxon>Pseudomonadota</taxon>
        <taxon>Gammaproteobacteria</taxon>
        <taxon>Lysobacterales</taxon>
        <taxon>Lysobacteraceae</taxon>
        <taxon>Coralloluteibacterium</taxon>
    </lineage>
</organism>
<accession>A0ABV9NJT3</accession>
<evidence type="ECO:0000313" key="2">
    <source>
        <dbReference type="EMBL" id="MFC4727481.1"/>
    </source>
</evidence>
<protein>
    <submittedName>
        <fullName evidence="2">Uncharacterized protein</fullName>
    </submittedName>
</protein>
<dbReference type="Proteomes" id="UP001595892">
    <property type="component" value="Unassembled WGS sequence"/>
</dbReference>
<feature type="coiled-coil region" evidence="1">
    <location>
        <begin position="146"/>
        <end position="201"/>
    </location>
</feature>
<sequence>MIERLKWLLAPKEMRALHRYRVACGLAHQWNSQIHASSATAEWIGQVGEGTRGMDIEQFRERLRTMHDYARACVKHATAAQAAEIKALRTIAGCAYQMAGVHDAPEIWLDRLSEAANGEPLPDPDTISDELLPYQPEAVCDAEIRARKLEVEIEALRAEMGELHMSAQRRDQYAAEKAAQAADAIARAERLAEALREYRHAPKFSRDHAAIKRTVELEDEIDALLREQEEGRG</sequence>
<keyword evidence="3" id="KW-1185">Reference proteome</keyword>